<organism evidence="1 2">
    <name type="scientific">Flavobacterium aurantiibacter</name>
    <dbReference type="NCBI Taxonomy" id="2023067"/>
    <lineage>
        <taxon>Bacteria</taxon>
        <taxon>Pseudomonadati</taxon>
        <taxon>Bacteroidota</taxon>
        <taxon>Flavobacteriia</taxon>
        <taxon>Flavobacteriales</taxon>
        <taxon>Flavobacteriaceae</taxon>
        <taxon>Flavobacterium</taxon>
    </lineage>
</organism>
<dbReference type="AlphaFoldDB" id="A0A255ZPM6"/>
<dbReference type="SUPFAM" id="SSF47413">
    <property type="entry name" value="lambda repressor-like DNA-binding domains"/>
    <property type="match status" value="1"/>
</dbReference>
<evidence type="ECO:0000313" key="1">
    <source>
        <dbReference type="EMBL" id="OYQ43371.1"/>
    </source>
</evidence>
<reference evidence="1 2" key="1">
    <citation type="submission" date="2017-07" db="EMBL/GenBank/DDBJ databases">
        <title>Flavobacterium cyanobacteriorum sp. nov., isolated from cyanobacterial aggregates in a eutrophic lake.</title>
        <authorList>
            <person name="Cai H."/>
        </authorList>
    </citation>
    <scope>NUCLEOTIDE SEQUENCE [LARGE SCALE GENOMIC DNA]</scope>
    <source>
        <strain evidence="1 2">TH167</strain>
    </source>
</reference>
<dbReference type="InterPro" id="IPR010982">
    <property type="entry name" value="Lambda_DNA-bd_dom_sf"/>
</dbReference>
<proteinExistence type="predicted"/>
<dbReference type="Gene3D" id="1.10.260.40">
    <property type="entry name" value="lambda repressor-like DNA-binding domains"/>
    <property type="match status" value="1"/>
</dbReference>
<gene>
    <name evidence="1" type="ORF">CHX27_10250</name>
</gene>
<dbReference type="Proteomes" id="UP000216035">
    <property type="component" value="Unassembled WGS sequence"/>
</dbReference>
<keyword evidence="2" id="KW-1185">Reference proteome</keyword>
<protein>
    <submittedName>
        <fullName evidence="1">Transcriptional regulator</fullName>
    </submittedName>
</protein>
<dbReference type="OrthoDB" id="672239at2"/>
<accession>A0A255ZPM6</accession>
<comment type="caution">
    <text evidence="1">The sequence shown here is derived from an EMBL/GenBank/DDBJ whole genome shotgun (WGS) entry which is preliminary data.</text>
</comment>
<dbReference type="RefSeq" id="WP_094486687.1">
    <property type="nucleotide sequence ID" value="NZ_NOXX01000205.1"/>
</dbReference>
<dbReference type="EMBL" id="NOXX01000205">
    <property type="protein sequence ID" value="OYQ43371.1"/>
    <property type="molecule type" value="Genomic_DNA"/>
</dbReference>
<name>A0A255ZPM6_9FLAO</name>
<evidence type="ECO:0000313" key="2">
    <source>
        <dbReference type="Proteomes" id="UP000216035"/>
    </source>
</evidence>
<dbReference type="GO" id="GO:0003677">
    <property type="term" value="F:DNA binding"/>
    <property type="evidence" value="ECO:0007669"/>
    <property type="project" value="InterPro"/>
</dbReference>
<sequence>MKTTEIKLDEIYNAKKKSDLKKFIDLESAKQSEEEILTNKLLAIQYKLEDYIQNEQETDTVLQILDFVKMYLKVLKITKKKLADHFEIQDSNLHKYLTGERKLNPEIALKLSAFSNTKPEHWYSIQVKNELLEMKRANGKIADYQKYSYRNIL</sequence>